<protein>
    <submittedName>
        <fullName evidence="2">GlsB/YeaQ/YmgE family stress response membrane protein</fullName>
    </submittedName>
</protein>
<name>A0AAT9HAG6_9ACTN</name>
<proteinExistence type="predicted"/>
<reference evidence="2" key="1">
    <citation type="submission" date="2024-06" db="EMBL/GenBank/DDBJ databases">
        <authorList>
            <consortium name="consrtm"/>
            <person name="Uemura M."/>
            <person name="Terahara T."/>
        </authorList>
    </citation>
    <scope>NUCLEOTIDE SEQUENCE</scope>
    <source>
        <strain evidence="2">KM77-8</strain>
    </source>
</reference>
<gene>
    <name evidence="2" type="ORF">SHKM778_08040</name>
</gene>
<keyword evidence="1" id="KW-1133">Transmembrane helix</keyword>
<dbReference type="EMBL" id="AP035768">
    <property type="protein sequence ID" value="BFO14416.1"/>
    <property type="molecule type" value="Genomic_DNA"/>
</dbReference>
<keyword evidence="1" id="KW-0812">Transmembrane</keyword>
<organism evidence="2">
    <name type="scientific">Streptomyces haneummycinicus</name>
    <dbReference type="NCBI Taxonomy" id="3074435"/>
    <lineage>
        <taxon>Bacteria</taxon>
        <taxon>Bacillati</taxon>
        <taxon>Actinomycetota</taxon>
        <taxon>Actinomycetes</taxon>
        <taxon>Kitasatosporales</taxon>
        <taxon>Streptomycetaceae</taxon>
        <taxon>Streptomyces</taxon>
    </lineage>
</organism>
<reference evidence="2" key="2">
    <citation type="submission" date="2024-07" db="EMBL/GenBank/DDBJ databases">
        <title>Streptomyces haneummycinica sp. nov., a new antibiotic-producing actinobacterium isolated from marine sediment.</title>
        <authorList>
            <person name="Uemura M."/>
            <person name="Hamada M."/>
            <person name="Hirano S."/>
            <person name="Kobayashi K."/>
            <person name="Ohshiro T."/>
            <person name="Kobayashi T."/>
            <person name="Terahara T."/>
        </authorList>
    </citation>
    <scope>NUCLEOTIDE SEQUENCE</scope>
    <source>
        <strain evidence="2">KM77-8</strain>
    </source>
</reference>
<evidence type="ECO:0000256" key="1">
    <source>
        <dbReference type="SAM" id="Phobius"/>
    </source>
</evidence>
<accession>A0AAT9HAG6</accession>
<dbReference type="AlphaFoldDB" id="A0AAT9HAG6"/>
<feature type="transmembrane region" description="Helical" evidence="1">
    <location>
        <begin position="45"/>
        <end position="64"/>
    </location>
</feature>
<sequence length="69" mass="7082">MAKSLLPGRVPGDLDGTTVTGVVGGWTSARWLDRSVTKDSHVGTVWVAAVGGSLVLLIACRILFGISCG</sequence>
<evidence type="ECO:0000313" key="2">
    <source>
        <dbReference type="EMBL" id="BFO14416.1"/>
    </source>
</evidence>
<keyword evidence="1" id="KW-0472">Membrane</keyword>